<dbReference type="Gene3D" id="3.40.50.10140">
    <property type="entry name" value="Toll/interleukin-1 receptor homology (TIR) domain"/>
    <property type="match status" value="1"/>
</dbReference>
<dbReference type="SMART" id="SM00364">
    <property type="entry name" value="LRR_BAC"/>
    <property type="match status" value="6"/>
</dbReference>
<dbReference type="SUPFAM" id="SSF52200">
    <property type="entry name" value="Toll/Interleukin receptor TIR domain"/>
    <property type="match status" value="1"/>
</dbReference>
<reference evidence="8" key="1">
    <citation type="submission" date="2020-12" db="UniProtKB">
        <authorList>
            <consortium name="WormBaseParasite"/>
        </authorList>
    </citation>
    <scope>IDENTIFICATION</scope>
    <source>
        <strain evidence="8">MHco3</strain>
    </source>
</reference>
<dbReference type="PROSITE" id="PS50104">
    <property type="entry name" value="TIR"/>
    <property type="match status" value="1"/>
</dbReference>
<evidence type="ECO:0000256" key="5">
    <source>
        <dbReference type="SAM" id="SignalP"/>
    </source>
</evidence>
<evidence type="ECO:0000259" key="6">
    <source>
        <dbReference type="PROSITE" id="PS50104"/>
    </source>
</evidence>
<keyword evidence="4" id="KW-1133">Transmembrane helix</keyword>
<dbReference type="InterPro" id="IPR003591">
    <property type="entry name" value="Leu-rich_rpt_typical-subtyp"/>
</dbReference>
<protein>
    <submittedName>
        <fullName evidence="8">TIR domain-containing protein</fullName>
    </submittedName>
</protein>
<keyword evidence="4" id="KW-0472">Membrane</keyword>
<dbReference type="InterPro" id="IPR035897">
    <property type="entry name" value="Toll_tir_struct_dom_sf"/>
</dbReference>
<dbReference type="AlphaFoldDB" id="A0A7I4XV45"/>
<dbReference type="Pfam" id="PF13676">
    <property type="entry name" value="TIR_2"/>
    <property type="match status" value="1"/>
</dbReference>
<dbReference type="InterPro" id="IPR050333">
    <property type="entry name" value="SLRP"/>
</dbReference>
<dbReference type="PROSITE" id="PS51450">
    <property type="entry name" value="LRR"/>
    <property type="match status" value="7"/>
</dbReference>
<keyword evidence="7" id="KW-1185">Reference proteome</keyword>
<dbReference type="InterPro" id="IPR032675">
    <property type="entry name" value="LRR_dom_sf"/>
</dbReference>
<keyword evidence="2" id="KW-0433">Leucine-rich repeat</keyword>
<dbReference type="SMART" id="SM00365">
    <property type="entry name" value="LRR_SD22"/>
    <property type="match status" value="5"/>
</dbReference>
<evidence type="ECO:0000313" key="8">
    <source>
        <dbReference type="WBParaSite" id="HCON_00014520-00001"/>
    </source>
</evidence>
<accession>A0A7I4XV45</accession>
<dbReference type="GO" id="GO:0005615">
    <property type="term" value="C:extracellular space"/>
    <property type="evidence" value="ECO:0007669"/>
    <property type="project" value="TreeGrafter"/>
</dbReference>
<dbReference type="Pfam" id="PF12799">
    <property type="entry name" value="LRR_4"/>
    <property type="match status" value="1"/>
</dbReference>
<dbReference type="SMART" id="SM00369">
    <property type="entry name" value="LRR_TYP"/>
    <property type="match status" value="14"/>
</dbReference>
<evidence type="ECO:0000256" key="4">
    <source>
        <dbReference type="SAM" id="Phobius"/>
    </source>
</evidence>
<keyword evidence="5" id="KW-0732">Signal</keyword>
<evidence type="ECO:0000256" key="3">
    <source>
        <dbReference type="ARBA" id="ARBA00022737"/>
    </source>
</evidence>
<dbReference type="GO" id="GO:0007165">
    <property type="term" value="P:signal transduction"/>
    <property type="evidence" value="ECO:0007669"/>
    <property type="project" value="InterPro"/>
</dbReference>
<feature type="domain" description="TIR" evidence="6">
    <location>
        <begin position="1022"/>
        <end position="1159"/>
    </location>
</feature>
<keyword evidence="3" id="KW-0677">Repeat</keyword>
<name>A0A7I4XV45_HAECO</name>
<evidence type="ECO:0000313" key="7">
    <source>
        <dbReference type="Proteomes" id="UP000025227"/>
    </source>
</evidence>
<dbReference type="WBParaSite" id="HCON_00014520-00001">
    <property type="protein sequence ID" value="HCON_00014520-00001"/>
    <property type="gene ID" value="HCON_00014520"/>
</dbReference>
<dbReference type="SMART" id="SM00255">
    <property type="entry name" value="TIR"/>
    <property type="match status" value="1"/>
</dbReference>
<dbReference type="PANTHER" id="PTHR45712:SF22">
    <property type="entry name" value="INSULIN-LIKE GROWTH FACTOR-BINDING PROTEIN COMPLEX ACID LABILE SUBUNIT"/>
    <property type="match status" value="1"/>
</dbReference>
<dbReference type="InterPro" id="IPR000157">
    <property type="entry name" value="TIR_dom"/>
</dbReference>
<dbReference type="OMA" id="ITWNANV"/>
<evidence type="ECO:0000256" key="1">
    <source>
        <dbReference type="ARBA" id="ARBA00009634"/>
    </source>
</evidence>
<keyword evidence="4" id="KW-0812">Transmembrane</keyword>
<dbReference type="Pfam" id="PF13855">
    <property type="entry name" value="LRR_8"/>
    <property type="match status" value="4"/>
</dbReference>
<dbReference type="OrthoDB" id="2015831at2759"/>
<evidence type="ECO:0000256" key="2">
    <source>
        <dbReference type="ARBA" id="ARBA00022614"/>
    </source>
</evidence>
<feature type="chain" id="PRO_5029867168" evidence="5">
    <location>
        <begin position="18"/>
        <end position="1189"/>
    </location>
</feature>
<feature type="transmembrane region" description="Helical" evidence="4">
    <location>
        <begin position="964"/>
        <end position="988"/>
    </location>
</feature>
<dbReference type="InterPro" id="IPR001611">
    <property type="entry name" value="Leu-rich_rpt"/>
</dbReference>
<dbReference type="InterPro" id="IPR025875">
    <property type="entry name" value="Leu-rich_rpt_4"/>
</dbReference>
<dbReference type="PANTHER" id="PTHR45712">
    <property type="entry name" value="AGAP008170-PA"/>
    <property type="match status" value="1"/>
</dbReference>
<organism evidence="7 8">
    <name type="scientific">Haemonchus contortus</name>
    <name type="common">Barber pole worm</name>
    <dbReference type="NCBI Taxonomy" id="6289"/>
    <lineage>
        <taxon>Eukaryota</taxon>
        <taxon>Metazoa</taxon>
        <taxon>Ecdysozoa</taxon>
        <taxon>Nematoda</taxon>
        <taxon>Chromadorea</taxon>
        <taxon>Rhabditida</taxon>
        <taxon>Rhabditina</taxon>
        <taxon>Rhabditomorpha</taxon>
        <taxon>Strongyloidea</taxon>
        <taxon>Trichostrongylidae</taxon>
        <taxon>Haemonchus</taxon>
    </lineage>
</organism>
<dbReference type="Gene3D" id="3.80.10.10">
    <property type="entry name" value="Ribonuclease Inhibitor"/>
    <property type="match status" value="6"/>
</dbReference>
<dbReference type="Proteomes" id="UP000025227">
    <property type="component" value="Unplaced"/>
</dbReference>
<sequence>MWLSIAGILGIALLTESFQNCPNSCDCLPDPLIESSFSYLCRWSSIPSDFYFSNSSSMRSIQIVCEDSFSLPDGLFHAVGGLQHLSIEACRSSELSAALLSPLTNLRSLHLHEMGFIDKAFVIRDVTLEPLKRLEKLSITSSHLIHLPEKLLCNLKNLQVLNISSNWISNLPFTDASCVANQLIIVDFSHNRLERLGSELAVLPSVRQLSLSNNHLSSIEKESLLKCPLLQQLELNNNFLEDVENLPETLIHINLASNQLTAIPLSVASLKHLVSFNMSHNSIDESSSPVLVSKMLEFVDFSGNRIKVFPSRLFQNSTATMVHIHLEKNMITDLKPFELMNFTRLQTLNLISNRLERLRDDVFAGLHELSSLGLANNSIELLEPAVFADLAIGELDLSHNRLTEVPIAIARLFKLKRIDLSYNKIKKLPQFVFNKISHLHNIDLNHNELSSISPYVFSDCAHLISLNLSHNHISHLYHDSLVKCPLLKRVDLSENRLTSLADALPQASAVKRLDVSRNRLELLQWSELPPRLDHLIADSNVITLLGAAMKSKVRTVSLRGNRIEQLSADQVPDTVETLDLSANRIQHVAPATFAAKTALRSLDLRDNHLAELSEESVVAEGVHSIDVSLQGNPLRCSCEFHWIKKSEVVKRKVNLLGMSETLCMHPVTSKVIALDAVDTKDLLCNYTQVCEPECVCCQFGNCDCKAVCPAGCACFRDALFETNVVRCENLTESEMKVFTPAAVPISATHVYLSGLSLPVLRSHSFLGRPRLELLYINASGIRGIQPKAFNTLPKLKLLDLSDNAIVQLSGDEFHKSAAISHLFLNGNRLKTIERGLMEKLPALTTMTLHNNDLSDLSQPLMTSGVRSLSLSGNAFRCDCSPRFSAPSWIHQNRAKVVDMDRVRCVENITEAFRNNDTTVLSAYPPNLGNDIFTMTMDEFLRDYNRTICVPVSSGFFGQEPQNSILTVIFLTSCVFLLCAMTFLGVSLVRKAHNDMSQRRYKASSSLNCSSTPGSSPLPVPLLNFDAFVSYSKKDEKMVLEQLCRPLEDEEYALCLLHRDGPAYNSRLHAISDELISQMDAAQCLVIVLTKNFLESEWKTLQVKTSHQLFAKNRGKRVIAILGEGVDQNLLDEELGQILRKNTCIRQKDHLFWQLLHSALPARLASLPGSGDDGSQIYSDMYGIVPSAVI</sequence>
<feature type="signal peptide" evidence="5">
    <location>
        <begin position="1"/>
        <end position="17"/>
    </location>
</feature>
<comment type="similarity">
    <text evidence="1">Belongs to the Toll-like receptor family.</text>
</comment>
<dbReference type="SUPFAM" id="SSF52058">
    <property type="entry name" value="L domain-like"/>
    <property type="match status" value="3"/>
</dbReference>
<proteinExistence type="inferred from homology"/>